<evidence type="ECO:0000256" key="1">
    <source>
        <dbReference type="SAM" id="MobiDB-lite"/>
    </source>
</evidence>
<accession>A0A1W1UAF3</accession>
<name>A0A1W1UAF3_9DEIO</name>
<feature type="region of interest" description="Disordered" evidence="1">
    <location>
        <begin position="44"/>
        <end position="68"/>
    </location>
</feature>
<organism evidence="2 3">
    <name type="scientific">Deinococcus hopiensis KR-140</name>
    <dbReference type="NCBI Taxonomy" id="695939"/>
    <lineage>
        <taxon>Bacteria</taxon>
        <taxon>Thermotogati</taxon>
        <taxon>Deinococcota</taxon>
        <taxon>Deinococci</taxon>
        <taxon>Deinococcales</taxon>
        <taxon>Deinococcaceae</taxon>
        <taxon>Deinococcus</taxon>
    </lineage>
</organism>
<protein>
    <submittedName>
        <fullName evidence="2">Uncharacterized protein</fullName>
    </submittedName>
</protein>
<sequence length="109" mass="11837">MPTTTNVLERAVPSGTHVEQLAHASPEKPLPLRSRTALMELVGRARPSPIGRSDPRLSAVRPGRARASVTATGMNTKIGHSSELFRRTWAEASRPGLFLFLSVRLALTL</sequence>
<evidence type="ECO:0000313" key="3">
    <source>
        <dbReference type="Proteomes" id="UP000192582"/>
    </source>
</evidence>
<gene>
    <name evidence="2" type="ORF">SAMN00790413_06467</name>
</gene>
<dbReference type="AlphaFoldDB" id="A0A1W1UAF3"/>
<proteinExistence type="predicted"/>
<keyword evidence="3" id="KW-1185">Reference proteome</keyword>
<evidence type="ECO:0000313" key="2">
    <source>
        <dbReference type="EMBL" id="SMB78047.1"/>
    </source>
</evidence>
<dbReference type="Proteomes" id="UP000192582">
    <property type="component" value="Unassembled WGS sequence"/>
</dbReference>
<reference evidence="2 3" key="1">
    <citation type="submission" date="2017-04" db="EMBL/GenBank/DDBJ databases">
        <authorList>
            <person name="Afonso C.L."/>
            <person name="Miller P.J."/>
            <person name="Scott M.A."/>
            <person name="Spackman E."/>
            <person name="Goraichik I."/>
            <person name="Dimitrov K.M."/>
            <person name="Suarez D.L."/>
            <person name="Swayne D.E."/>
        </authorList>
    </citation>
    <scope>NUCLEOTIDE SEQUENCE [LARGE SCALE GENOMIC DNA]</scope>
    <source>
        <strain evidence="2 3">KR-140</strain>
    </source>
</reference>
<dbReference type="EMBL" id="FWWU01000002">
    <property type="protein sequence ID" value="SMB78047.1"/>
    <property type="molecule type" value="Genomic_DNA"/>
</dbReference>
<feature type="region of interest" description="Disordered" evidence="1">
    <location>
        <begin position="1"/>
        <end position="30"/>
    </location>
</feature>